<sequence>MEKSNLFSIGGRNLKTAFSVLLCVLLFEIINRPFPFYACIAAVICVKDTWENSFTIGKNRLIGTFIGGIIGIVFIFISQTIHFFNTQSIITAVGIIVVIHICNLMNRPGSTVIACIVFLAIMVNLKGTGPYLYAINRILDTFIGVIIALLVNRYIAPVKKSSK</sequence>
<evidence type="ECO:0000256" key="4">
    <source>
        <dbReference type="ARBA" id="ARBA00022989"/>
    </source>
</evidence>
<feature type="transmembrane region" description="Helical" evidence="6">
    <location>
        <begin position="87"/>
        <end position="105"/>
    </location>
</feature>
<evidence type="ECO:0000256" key="3">
    <source>
        <dbReference type="ARBA" id="ARBA00022692"/>
    </source>
</evidence>
<comment type="subcellular location">
    <subcellularLocation>
        <location evidence="1">Cell membrane</location>
        <topology evidence="1">Multi-pass membrane protein</topology>
    </subcellularLocation>
</comment>
<keyword evidence="5 6" id="KW-0472">Membrane</keyword>
<feature type="transmembrane region" description="Helical" evidence="6">
    <location>
        <begin position="138"/>
        <end position="156"/>
    </location>
</feature>
<dbReference type="Pfam" id="PF06081">
    <property type="entry name" value="ArAE_1"/>
    <property type="match status" value="1"/>
</dbReference>
<dbReference type="PANTHER" id="PTHR30509:SF9">
    <property type="entry name" value="MULTIDRUG RESISTANCE PROTEIN MDTO"/>
    <property type="match status" value="1"/>
</dbReference>
<organism evidence="7 8">
    <name type="scientific">Clostridium fallax</name>
    <dbReference type="NCBI Taxonomy" id="1533"/>
    <lineage>
        <taxon>Bacteria</taxon>
        <taxon>Bacillati</taxon>
        <taxon>Bacillota</taxon>
        <taxon>Clostridia</taxon>
        <taxon>Eubacteriales</taxon>
        <taxon>Clostridiaceae</taxon>
        <taxon>Clostridium</taxon>
    </lineage>
</organism>
<feature type="transmembrane region" description="Helical" evidence="6">
    <location>
        <begin position="62"/>
        <end position="81"/>
    </location>
</feature>
<dbReference type="EMBL" id="FQVM01000002">
    <property type="protein sequence ID" value="SHE41410.1"/>
    <property type="molecule type" value="Genomic_DNA"/>
</dbReference>
<gene>
    <name evidence="7" type="ORF">SAMN05443638_10296</name>
</gene>
<evidence type="ECO:0000256" key="2">
    <source>
        <dbReference type="ARBA" id="ARBA00022475"/>
    </source>
</evidence>
<protein>
    <submittedName>
        <fullName evidence="7">Aromatic acid exporter family member 1</fullName>
    </submittedName>
</protein>
<accession>A0A1M4TAH5</accession>
<dbReference type="RefSeq" id="WP_072892512.1">
    <property type="nucleotide sequence ID" value="NZ_FQVM01000002.1"/>
</dbReference>
<evidence type="ECO:0000256" key="5">
    <source>
        <dbReference type="ARBA" id="ARBA00023136"/>
    </source>
</evidence>
<evidence type="ECO:0000313" key="7">
    <source>
        <dbReference type="EMBL" id="SHE41410.1"/>
    </source>
</evidence>
<keyword evidence="4 6" id="KW-1133">Transmembrane helix</keyword>
<keyword evidence="2" id="KW-1003">Cell membrane</keyword>
<dbReference type="PANTHER" id="PTHR30509">
    <property type="entry name" value="P-HYDROXYBENZOIC ACID EFFLUX PUMP SUBUNIT-RELATED"/>
    <property type="match status" value="1"/>
</dbReference>
<feature type="transmembrane region" description="Helical" evidence="6">
    <location>
        <begin position="112"/>
        <end position="132"/>
    </location>
</feature>
<evidence type="ECO:0000313" key="8">
    <source>
        <dbReference type="Proteomes" id="UP000184035"/>
    </source>
</evidence>
<proteinExistence type="predicted"/>
<dbReference type="InterPro" id="IPR010343">
    <property type="entry name" value="ArAE_1"/>
</dbReference>
<keyword evidence="3 6" id="KW-0812">Transmembrane</keyword>
<keyword evidence="8" id="KW-1185">Reference proteome</keyword>
<dbReference type="OrthoDB" id="1653617at2"/>
<reference evidence="7 8" key="1">
    <citation type="submission" date="2016-11" db="EMBL/GenBank/DDBJ databases">
        <authorList>
            <person name="Jaros S."/>
            <person name="Januszkiewicz K."/>
            <person name="Wedrychowicz H."/>
        </authorList>
    </citation>
    <scope>NUCLEOTIDE SEQUENCE [LARGE SCALE GENOMIC DNA]</scope>
    <source>
        <strain evidence="7 8">DSM 2631</strain>
    </source>
</reference>
<dbReference type="Proteomes" id="UP000184035">
    <property type="component" value="Unassembled WGS sequence"/>
</dbReference>
<evidence type="ECO:0000256" key="6">
    <source>
        <dbReference type="SAM" id="Phobius"/>
    </source>
</evidence>
<name>A0A1M4TAH5_9CLOT</name>
<evidence type="ECO:0000256" key="1">
    <source>
        <dbReference type="ARBA" id="ARBA00004651"/>
    </source>
</evidence>
<dbReference type="AlphaFoldDB" id="A0A1M4TAH5"/>
<dbReference type="GO" id="GO:0005886">
    <property type="term" value="C:plasma membrane"/>
    <property type="evidence" value="ECO:0007669"/>
    <property type="project" value="UniProtKB-SubCell"/>
</dbReference>